<organism evidence="2">
    <name type="scientific">Chromera velia CCMP2878</name>
    <dbReference type="NCBI Taxonomy" id="1169474"/>
    <lineage>
        <taxon>Eukaryota</taxon>
        <taxon>Sar</taxon>
        <taxon>Alveolata</taxon>
        <taxon>Colpodellida</taxon>
        <taxon>Chromeraceae</taxon>
        <taxon>Chromera</taxon>
    </lineage>
</organism>
<dbReference type="VEuPathDB" id="CryptoDB:Cvel_14895"/>
<protein>
    <submittedName>
        <fullName evidence="2">Uncharacterized protein</fullName>
    </submittedName>
</protein>
<evidence type="ECO:0000256" key="1">
    <source>
        <dbReference type="SAM" id="MobiDB-lite"/>
    </source>
</evidence>
<gene>
    <name evidence="2" type="ORF">Cvel_14895</name>
</gene>
<reference evidence="2" key="1">
    <citation type="submission" date="2014-11" db="EMBL/GenBank/DDBJ databases">
        <authorList>
            <person name="Otto D Thomas"/>
            <person name="Naeem Raeece"/>
        </authorList>
    </citation>
    <scope>NUCLEOTIDE SEQUENCE</scope>
</reference>
<feature type="region of interest" description="Disordered" evidence="1">
    <location>
        <begin position="64"/>
        <end position="99"/>
    </location>
</feature>
<dbReference type="AlphaFoldDB" id="A0A0G4F2U0"/>
<evidence type="ECO:0000313" key="2">
    <source>
        <dbReference type="EMBL" id="CEM06349.1"/>
    </source>
</evidence>
<accession>A0A0G4F2U0</accession>
<feature type="compositionally biased region" description="Low complexity" evidence="1">
    <location>
        <begin position="83"/>
        <end position="99"/>
    </location>
</feature>
<dbReference type="EMBL" id="CDMZ01000086">
    <property type="protein sequence ID" value="CEM06349.1"/>
    <property type="molecule type" value="Genomic_DNA"/>
</dbReference>
<name>A0A0G4F2U0_9ALVE</name>
<proteinExistence type="predicted"/>
<feature type="compositionally biased region" description="Pro residues" evidence="1">
    <location>
        <begin position="64"/>
        <end position="82"/>
    </location>
</feature>
<sequence length="99" mass="10226">VVGLIWEMFVLGPRLSSTPPELEENRRVRGAVGKGGQWVKGGGLAAMASTLTILAHVRCLCKSVPPPPSSPSAPEPESPPAPVESSPASSSYPSLQSPP</sequence>
<feature type="non-terminal residue" evidence="2">
    <location>
        <position position="1"/>
    </location>
</feature>